<sequence length="63" mass="6480">MAYGYQCSMTEISHARTGAATSFFSRVAAASHLRGICVHAASGGPKTGLAALFSLPSASRFAM</sequence>
<protein>
    <submittedName>
        <fullName evidence="1">Uncharacterized protein</fullName>
    </submittedName>
</protein>
<evidence type="ECO:0000313" key="1">
    <source>
        <dbReference type="EMBL" id="CUX31197.1"/>
    </source>
</evidence>
<accession>A0A1S7Q4E7</accession>
<organism evidence="1 2">
    <name type="scientific">Agrobacterium deltaense Zutra 3/1</name>
    <dbReference type="NCBI Taxonomy" id="1183427"/>
    <lineage>
        <taxon>Bacteria</taxon>
        <taxon>Pseudomonadati</taxon>
        <taxon>Pseudomonadota</taxon>
        <taxon>Alphaproteobacteria</taxon>
        <taxon>Hyphomicrobiales</taxon>
        <taxon>Rhizobiaceae</taxon>
        <taxon>Rhizobium/Agrobacterium group</taxon>
        <taxon>Agrobacterium</taxon>
    </lineage>
</organism>
<gene>
    <name evidence="1" type="ORF">AGR7C_Cc260009</name>
</gene>
<dbReference type="EMBL" id="FBWG01000019">
    <property type="protein sequence ID" value="CUX31197.1"/>
    <property type="molecule type" value="Genomic_DNA"/>
</dbReference>
<reference evidence="1 2" key="1">
    <citation type="submission" date="2016-01" db="EMBL/GenBank/DDBJ databases">
        <authorList>
            <person name="Oliw E.H."/>
        </authorList>
    </citation>
    <scope>NUCLEOTIDE SEQUENCE [LARGE SCALE GENOMIC DNA]</scope>
    <source>
        <strain evidence="1 2">Zutra 3-1</strain>
    </source>
</reference>
<proteinExistence type="predicted"/>
<evidence type="ECO:0000313" key="2">
    <source>
        <dbReference type="Proteomes" id="UP000191987"/>
    </source>
</evidence>
<name>A0A1S7Q4E7_9HYPH</name>
<dbReference type="Proteomes" id="UP000191987">
    <property type="component" value="Unassembled WGS sequence"/>
</dbReference>
<dbReference type="AlphaFoldDB" id="A0A1S7Q4E7"/>